<comment type="caution">
    <text evidence="2">The sequence shown here is derived from an EMBL/GenBank/DDBJ whole genome shotgun (WGS) entry which is preliminary data.</text>
</comment>
<sequence length="86" mass="9576">MPRPPPSRCSPASSRSSRAHGGRESLHAFDRCGHPGRYRLRGHGPVLDRPECHHARAVLPGPVLRLARLHTAVPGRLHRPRRALLH</sequence>
<evidence type="ECO:0000313" key="2">
    <source>
        <dbReference type="EMBL" id="MFB9074835.1"/>
    </source>
</evidence>
<reference evidence="2 3" key="1">
    <citation type="submission" date="2024-09" db="EMBL/GenBank/DDBJ databases">
        <authorList>
            <person name="Sun Q."/>
            <person name="Mori K."/>
        </authorList>
    </citation>
    <scope>NUCLEOTIDE SEQUENCE [LARGE SCALE GENOMIC DNA]</scope>
    <source>
        <strain evidence="2 3">CCM 7609</strain>
    </source>
</reference>
<proteinExistence type="predicted"/>
<dbReference type="Proteomes" id="UP001589575">
    <property type="component" value="Unassembled WGS sequence"/>
</dbReference>
<dbReference type="EMBL" id="JBHMFI010000002">
    <property type="protein sequence ID" value="MFB9074835.1"/>
    <property type="molecule type" value="Genomic_DNA"/>
</dbReference>
<organism evidence="2 3">
    <name type="scientific">Citricoccus parietis</name>
    <dbReference type="NCBI Taxonomy" id="592307"/>
    <lineage>
        <taxon>Bacteria</taxon>
        <taxon>Bacillati</taxon>
        <taxon>Actinomycetota</taxon>
        <taxon>Actinomycetes</taxon>
        <taxon>Micrococcales</taxon>
        <taxon>Micrococcaceae</taxon>
        <taxon>Citricoccus</taxon>
    </lineage>
</organism>
<protein>
    <submittedName>
        <fullName evidence="2">Uncharacterized protein</fullName>
    </submittedName>
</protein>
<name>A0ABV5G7D6_9MICC</name>
<gene>
    <name evidence="2" type="ORF">ACFFX0_28060</name>
</gene>
<feature type="region of interest" description="Disordered" evidence="1">
    <location>
        <begin position="1"/>
        <end position="35"/>
    </location>
</feature>
<feature type="compositionally biased region" description="Basic and acidic residues" evidence="1">
    <location>
        <begin position="21"/>
        <end position="33"/>
    </location>
</feature>
<keyword evidence="3" id="KW-1185">Reference proteome</keyword>
<evidence type="ECO:0000256" key="1">
    <source>
        <dbReference type="SAM" id="MobiDB-lite"/>
    </source>
</evidence>
<evidence type="ECO:0000313" key="3">
    <source>
        <dbReference type="Proteomes" id="UP001589575"/>
    </source>
</evidence>
<accession>A0ABV5G7D6</accession>